<sequence length="1208" mass="134759">MVAAFKRAQAHQRRGSIENQQQPLLAVKIELEQLIISILDDPSVSRVMKEAGFSSTQVKSNVEQAVSLEICSQNNNTNNKNNNKPKDHKSDGDDNNNNNKVVLDPVRDEDVSSVIDNLVSQRRRTTVIVGECVKTLEGVVRRVMEKFEKGQVSESLRGIKFLPLSLSSFSNFSRLEVEQKIEELNRSLVNNNNNDSNKGCVLYLGDLKWVFDYYRDQGMSSRVCYSPVDHMIMEIAKMVSSNNNNNNNGRFWLMGIATFQAYMRCKNGHPSMENLWGLHPITIPAGSLSLSLITDRFFLEMRTGSCSVQQGLTPEAASIVKQAVTLAKRRGHAQVTPLHVANTMLSDSNGLLRTACLQSHSHPLQCKALELCFNVALNRLPASTSSPMLGNHHHPHHSQCPSISNAMVAAFKRAQAHQRRGSIENQQQPLLAVKIELEQLIISILDDPSVSRVMKEAGFSSTQVKSNVEQAVSLEICSQNNNTNNKNNNKPKDHKSDGDDNNNNNKVVLDPVRDEDVSSVIDNLVSQRRRTTVIVGECVKTLEGVVRRVMEKFEKGQVSESLRGIKFLPLSLSSFSNFSRLEVEQKIEELNRSLVNNNNNDSNKGCVLYLGDLKWVFDYYRDQGMSSRVCYSPVDHMIMEIAKMVSSNNNNNNNGRFWLMGIATFQAYMRCKNGHPSMENLWGLHPITIPAGSLSLSLITDSGLQNQAITNSKADNRTSWLLLDQEGRGGGVRGDISNDLGTFLEPSSSSAKVVENEVRSLQSMNSTCNSDSSSSLLPAWLQQYKNENKGLSSSNHQDVQVGEVSKTWNNATQKQPYTICDQTLTLSSPSSSNTSGVFSYDHHQNPNNINHIWNLENRSNRNHSHSQNHNQNNDKPALRVYISNKEIVDHSPLTISPLSNPSSSNPNSTSSSGVMEAMEYVNNKFKELNLENLKTLCNALKNKVPWQKEILPEIASTILQCRSGTRQRRKGNNNNNNVMMKEETWLFFQGVDLEAKEKIAMELARVVFGSSKENFISISMSSFSSSTRADSSIEDNNSCRNKRSREDPSCSYIARFGEAVCSNPHRVFLVEDIEQADYFSQLGFKRAMERGKVEDSNGEEVSLCDAIIILSCESFSSRSRACSPLTRQKSCEGSSSREDNTNHNNNNDNGDGVATLEEISPCVSLDLDLNISIDDDECNDDHDDHGSVDEIGLLESVDGKVFFKIQDL</sequence>
<feature type="compositionally biased region" description="Low complexity" evidence="4">
    <location>
        <begin position="1142"/>
        <end position="1151"/>
    </location>
</feature>
<feature type="compositionally biased region" description="Low complexity" evidence="4">
    <location>
        <begin position="892"/>
        <end position="912"/>
    </location>
</feature>
<dbReference type="AlphaFoldDB" id="A0A445E7Y3"/>
<dbReference type="InterPro" id="IPR004176">
    <property type="entry name" value="Clp_R_N"/>
</dbReference>
<proteinExistence type="inferred from homology"/>
<feature type="region of interest" description="Disordered" evidence="4">
    <location>
        <begin position="479"/>
        <end position="509"/>
    </location>
</feature>
<evidence type="ECO:0000313" key="7">
    <source>
        <dbReference type="Proteomes" id="UP000289738"/>
    </source>
</evidence>
<feature type="domain" description="Clp R" evidence="5">
    <location>
        <begin position="1"/>
        <end position="69"/>
    </location>
</feature>
<protein>
    <recommendedName>
        <fullName evidence="5">Clp R domain-containing protein</fullName>
    </recommendedName>
</protein>
<feature type="domain" description="Clp R" evidence="5">
    <location>
        <begin position="308"/>
        <end position="475"/>
    </location>
</feature>
<feature type="region of interest" description="Disordered" evidence="4">
    <location>
        <begin position="1026"/>
        <end position="1045"/>
    </location>
</feature>
<dbReference type="Proteomes" id="UP000289738">
    <property type="component" value="Chromosome A02"/>
</dbReference>
<feature type="region of interest" description="Disordered" evidence="4">
    <location>
        <begin position="73"/>
        <end position="103"/>
    </location>
</feature>
<evidence type="ECO:0000313" key="6">
    <source>
        <dbReference type="EMBL" id="RYR71419.1"/>
    </source>
</evidence>
<dbReference type="InterPro" id="IPR036628">
    <property type="entry name" value="Clp_N_dom_sf"/>
</dbReference>
<feature type="region of interest" description="Disordered" evidence="4">
    <location>
        <begin position="892"/>
        <end position="913"/>
    </location>
</feature>
<comment type="caution">
    <text evidence="6">The sequence shown here is derived from an EMBL/GenBank/DDBJ whole genome shotgun (WGS) entry which is preliminary data.</text>
</comment>
<reference evidence="6 7" key="1">
    <citation type="submission" date="2019-01" db="EMBL/GenBank/DDBJ databases">
        <title>Sequencing of cultivated peanut Arachis hypogaea provides insights into genome evolution and oil improvement.</title>
        <authorList>
            <person name="Chen X."/>
        </authorList>
    </citation>
    <scope>NUCLEOTIDE SEQUENCE [LARGE SCALE GENOMIC DNA]</scope>
    <source>
        <strain evidence="7">cv. Fuhuasheng</strain>
        <tissue evidence="6">Leaves</tissue>
    </source>
</reference>
<dbReference type="SUPFAM" id="SSF81923">
    <property type="entry name" value="Double Clp-N motif"/>
    <property type="match status" value="1"/>
</dbReference>
<gene>
    <name evidence="6" type="ORF">Ahy_A02g005676</name>
</gene>
<comment type="similarity">
    <text evidence="1">Belongs to the ClpA/ClpB family.</text>
</comment>
<organism evidence="6 7">
    <name type="scientific">Arachis hypogaea</name>
    <name type="common">Peanut</name>
    <dbReference type="NCBI Taxonomy" id="3818"/>
    <lineage>
        <taxon>Eukaryota</taxon>
        <taxon>Viridiplantae</taxon>
        <taxon>Streptophyta</taxon>
        <taxon>Embryophyta</taxon>
        <taxon>Tracheophyta</taxon>
        <taxon>Spermatophyta</taxon>
        <taxon>Magnoliopsida</taxon>
        <taxon>eudicotyledons</taxon>
        <taxon>Gunneridae</taxon>
        <taxon>Pentapetalae</taxon>
        <taxon>rosids</taxon>
        <taxon>fabids</taxon>
        <taxon>Fabales</taxon>
        <taxon>Fabaceae</taxon>
        <taxon>Papilionoideae</taxon>
        <taxon>50 kb inversion clade</taxon>
        <taxon>dalbergioids sensu lato</taxon>
        <taxon>Dalbergieae</taxon>
        <taxon>Pterocarpus clade</taxon>
        <taxon>Arachis</taxon>
    </lineage>
</organism>
<evidence type="ECO:0000256" key="4">
    <source>
        <dbReference type="SAM" id="MobiDB-lite"/>
    </source>
</evidence>
<evidence type="ECO:0000256" key="1">
    <source>
        <dbReference type="ARBA" id="ARBA00008675"/>
    </source>
</evidence>
<dbReference type="Gene3D" id="1.10.1780.10">
    <property type="entry name" value="Clp, N-terminal domain"/>
    <property type="match status" value="2"/>
</dbReference>
<evidence type="ECO:0000259" key="5">
    <source>
        <dbReference type="PROSITE" id="PS51903"/>
    </source>
</evidence>
<dbReference type="EMBL" id="SDMP01000002">
    <property type="protein sequence ID" value="RYR71419.1"/>
    <property type="molecule type" value="Genomic_DNA"/>
</dbReference>
<evidence type="ECO:0000256" key="2">
    <source>
        <dbReference type="ARBA" id="ARBA00022737"/>
    </source>
</evidence>
<name>A0A445E7Y3_ARAHY</name>
<dbReference type="Pfam" id="PF23569">
    <property type="entry name" value="NBD_SMAX1"/>
    <property type="match status" value="2"/>
</dbReference>
<keyword evidence="2 3" id="KW-0677">Repeat</keyword>
<dbReference type="InterPro" id="IPR058680">
    <property type="entry name" value="NBD_SMAX1-like"/>
</dbReference>
<dbReference type="Gene3D" id="3.40.50.300">
    <property type="entry name" value="P-loop containing nucleotide triphosphate hydrolases"/>
    <property type="match status" value="3"/>
</dbReference>
<dbReference type="InterPro" id="IPR027417">
    <property type="entry name" value="P-loop_NTPase"/>
</dbReference>
<dbReference type="InterPro" id="IPR051650">
    <property type="entry name" value="SL_signaling_regulator"/>
</dbReference>
<evidence type="ECO:0000256" key="3">
    <source>
        <dbReference type="PROSITE-ProRule" id="PRU01251"/>
    </source>
</evidence>
<keyword evidence="7" id="KW-1185">Reference proteome</keyword>
<accession>A0A445E7Y3</accession>
<feature type="region of interest" description="Disordered" evidence="4">
    <location>
        <begin position="1127"/>
        <end position="1153"/>
    </location>
</feature>
<dbReference type="PROSITE" id="PS51903">
    <property type="entry name" value="CLP_R"/>
    <property type="match status" value="2"/>
</dbReference>
<dbReference type="PANTHER" id="PTHR43572">
    <property type="entry name" value="CHAPERONE PROTEIN CLPD, CHLOROPLASTIC"/>
    <property type="match status" value="1"/>
</dbReference>
<dbReference type="PANTHER" id="PTHR43572:SF31">
    <property type="entry name" value="PROTEIN SMAX1-LIKE 3"/>
    <property type="match status" value="1"/>
</dbReference>